<comment type="caution">
    <text evidence="15">The sequence shown here is derived from an EMBL/GenBank/DDBJ whole genome shotgun (WGS) entry which is preliminary data.</text>
</comment>
<dbReference type="Proteomes" id="UP000567179">
    <property type="component" value="Unassembled WGS sequence"/>
</dbReference>
<accession>A0A8H5EY68</accession>
<dbReference type="SUPFAM" id="SSF48264">
    <property type="entry name" value="Cytochrome P450"/>
    <property type="match status" value="1"/>
</dbReference>
<feature type="chain" id="PRO_5034517208" description="Cytochrome P450" evidence="14">
    <location>
        <begin position="21"/>
        <end position="546"/>
    </location>
</feature>
<dbReference type="InterPro" id="IPR050121">
    <property type="entry name" value="Cytochrome_P450_monoxygenase"/>
</dbReference>
<evidence type="ECO:0008006" key="17">
    <source>
        <dbReference type="Google" id="ProtNLM"/>
    </source>
</evidence>
<comment type="pathway">
    <text evidence="3">Secondary metabolite biosynthesis; terpenoid biosynthesis.</text>
</comment>
<evidence type="ECO:0000256" key="5">
    <source>
        <dbReference type="ARBA" id="ARBA00022617"/>
    </source>
</evidence>
<dbReference type="GO" id="GO:0020037">
    <property type="term" value="F:heme binding"/>
    <property type="evidence" value="ECO:0007669"/>
    <property type="project" value="InterPro"/>
</dbReference>
<dbReference type="InterPro" id="IPR002401">
    <property type="entry name" value="Cyt_P450_E_grp-I"/>
</dbReference>
<comment type="subcellular location">
    <subcellularLocation>
        <location evidence="2">Membrane</location>
    </subcellularLocation>
</comment>
<feature type="signal peptide" evidence="14">
    <location>
        <begin position="1"/>
        <end position="20"/>
    </location>
</feature>
<dbReference type="PRINTS" id="PR00463">
    <property type="entry name" value="EP450I"/>
</dbReference>
<keyword evidence="5 13" id="KW-0349">Heme</keyword>
<dbReference type="AlphaFoldDB" id="A0A8H5EY68"/>
<proteinExistence type="inferred from homology"/>
<keyword evidence="14" id="KW-0732">Signal</keyword>
<evidence type="ECO:0000256" key="6">
    <source>
        <dbReference type="ARBA" id="ARBA00022692"/>
    </source>
</evidence>
<sequence length="546" mass="61578">MLPLSFQTFVCASLSWIVWCFLRKKIRPTAFDNLPGPKPASILMGSMKEIYDKDGWGFHKNIAAKYGSVMRVKGMFGENQLYVFDPKALYNIFVKDQDIYEESPFFLTFNRLSYGEGLLATLGAQHKKQRKMLNPVFSTAHMRDMVPIFYEVVYKLRKAIGKKVENGPREVEMMTWITRTALELIGQTGIGYSFDSLEEDVPSHRYVKAAVAYIPSVYKLRFIAPVFGPMLEKIGTPAFRRFLVDICPWKALHEARDIVDIMHETSLEIYAEKKQALADGDEALSAKVGQGKDIMSILMRANMSASKEDSLTESELIGQMSSLIFAAMDTTSNALSRTLYLLAQNPGTQERLRQEFSEAREEYGGGDVPFDRLVALPYLDAVCRETLRVYPPVTLTHRVTTQDVVLPLSQPVKGLDGQEIREILLPKNTEITTSLLSSNINPDIWGPDADEWKPERWLSPLPETVTNARIPGVYSNLMTFIGGNRACIGFKFSQLEMKIVLSLLVEAFCFSPSKHEIEWHMNSITSPMIKGSDSAVPLLPLLVERV</sequence>
<evidence type="ECO:0000313" key="15">
    <source>
        <dbReference type="EMBL" id="KAF5316754.1"/>
    </source>
</evidence>
<organism evidence="15 16">
    <name type="scientific">Psilocybe cf. subviscida</name>
    <dbReference type="NCBI Taxonomy" id="2480587"/>
    <lineage>
        <taxon>Eukaryota</taxon>
        <taxon>Fungi</taxon>
        <taxon>Dikarya</taxon>
        <taxon>Basidiomycota</taxon>
        <taxon>Agaricomycotina</taxon>
        <taxon>Agaricomycetes</taxon>
        <taxon>Agaricomycetidae</taxon>
        <taxon>Agaricales</taxon>
        <taxon>Agaricineae</taxon>
        <taxon>Strophariaceae</taxon>
        <taxon>Psilocybe</taxon>
    </lineage>
</organism>
<evidence type="ECO:0000256" key="13">
    <source>
        <dbReference type="PIRSR" id="PIRSR602401-1"/>
    </source>
</evidence>
<gene>
    <name evidence="15" type="ORF">D9619_006487</name>
</gene>
<evidence type="ECO:0000256" key="7">
    <source>
        <dbReference type="ARBA" id="ARBA00022723"/>
    </source>
</evidence>
<comment type="cofactor">
    <cofactor evidence="1 13">
        <name>heme</name>
        <dbReference type="ChEBI" id="CHEBI:30413"/>
    </cofactor>
</comment>
<dbReference type="GO" id="GO:0016705">
    <property type="term" value="F:oxidoreductase activity, acting on paired donors, with incorporation or reduction of molecular oxygen"/>
    <property type="evidence" value="ECO:0007669"/>
    <property type="project" value="InterPro"/>
</dbReference>
<keyword evidence="11" id="KW-0503">Monooxygenase</keyword>
<feature type="binding site" description="axial binding residue" evidence="13">
    <location>
        <position position="487"/>
    </location>
    <ligand>
        <name>heme</name>
        <dbReference type="ChEBI" id="CHEBI:30413"/>
    </ligand>
    <ligandPart>
        <name>Fe</name>
        <dbReference type="ChEBI" id="CHEBI:18248"/>
    </ligandPart>
</feature>
<evidence type="ECO:0000256" key="2">
    <source>
        <dbReference type="ARBA" id="ARBA00004370"/>
    </source>
</evidence>
<name>A0A8H5EY68_9AGAR</name>
<evidence type="ECO:0000256" key="1">
    <source>
        <dbReference type="ARBA" id="ARBA00001971"/>
    </source>
</evidence>
<protein>
    <recommendedName>
        <fullName evidence="17">Cytochrome P450</fullName>
    </recommendedName>
</protein>
<evidence type="ECO:0000256" key="3">
    <source>
        <dbReference type="ARBA" id="ARBA00004721"/>
    </source>
</evidence>
<keyword evidence="16" id="KW-1185">Reference proteome</keyword>
<evidence type="ECO:0000256" key="14">
    <source>
        <dbReference type="SAM" id="SignalP"/>
    </source>
</evidence>
<dbReference type="Pfam" id="PF00067">
    <property type="entry name" value="p450"/>
    <property type="match status" value="1"/>
</dbReference>
<dbReference type="GO" id="GO:0016020">
    <property type="term" value="C:membrane"/>
    <property type="evidence" value="ECO:0007669"/>
    <property type="project" value="UniProtKB-SubCell"/>
</dbReference>
<dbReference type="PANTHER" id="PTHR24305:SF166">
    <property type="entry name" value="CYTOCHROME P450 12A4, MITOCHONDRIAL-RELATED"/>
    <property type="match status" value="1"/>
</dbReference>
<keyword evidence="10 13" id="KW-0408">Iron</keyword>
<evidence type="ECO:0000256" key="9">
    <source>
        <dbReference type="ARBA" id="ARBA00023002"/>
    </source>
</evidence>
<dbReference type="InterPro" id="IPR001128">
    <property type="entry name" value="Cyt_P450"/>
</dbReference>
<dbReference type="EMBL" id="JAACJJ010000042">
    <property type="protein sequence ID" value="KAF5316754.1"/>
    <property type="molecule type" value="Genomic_DNA"/>
</dbReference>
<evidence type="ECO:0000256" key="8">
    <source>
        <dbReference type="ARBA" id="ARBA00022989"/>
    </source>
</evidence>
<dbReference type="OrthoDB" id="1470350at2759"/>
<keyword evidence="12" id="KW-0472">Membrane</keyword>
<evidence type="ECO:0000256" key="12">
    <source>
        <dbReference type="ARBA" id="ARBA00023136"/>
    </source>
</evidence>
<comment type="similarity">
    <text evidence="4">Belongs to the cytochrome P450 family.</text>
</comment>
<evidence type="ECO:0000256" key="11">
    <source>
        <dbReference type="ARBA" id="ARBA00023033"/>
    </source>
</evidence>
<dbReference type="GO" id="GO:0005506">
    <property type="term" value="F:iron ion binding"/>
    <property type="evidence" value="ECO:0007669"/>
    <property type="project" value="InterPro"/>
</dbReference>
<keyword evidence="6" id="KW-0812">Transmembrane</keyword>
<reference evidence="15 16" key="1">
    <citation type="journal article" date="2020" name="ISME J.">
        <title>Uncovering the hidden diversity of litter-decomposition mechanisms in mushroom-forming fungi.</title>
        <authorList>
            <person name="Floudas D."/>
            <person name="Bentzer J."/>
            <person name="Ahren D."/>
            <person name="Johansson T."/>
            <person name="Persson P."/>
            <person name="Tunlid A."/>
        </authorList>
    </citation>
    <scope>NUCLEOTIDE SEQUENCE [LARGE SCALE GENOMIC DNA]</scope>
    <source>
        <strain evidence="15 16">CBS 101986</strain>
    </source>
</reference>
<evidence type="ECO:0000256" key="4">
    <source>
        <dbReference type="ARBA" id="ARBA00010617"/>
    </source>
</evidence>
<dbReference type="GO" id="GO:0004497">
    <property type="term" value="F:monooxygenase activity"/>
    <property type="evidence" value="ECO:0007669"/>
    <property type="project" value="UniProtKB-KW"/>
</dbReference>
<dbReference type="CDD" id="cd11069">
    <property type="entry name" value="CYP_FUM15-like"/>
    <property type="match status" value="1"/>
</dbReference>
<evidence type="ECO:0000256" key="10">
    <source>
        <dbReference type="ARBA" id="ARBA00023004"/>
    </source>
</evidence>
<dbReference type="PANTHER" id="PTHR24305">
    <property type="entry name" value="CYTOCHROME P450"/>
    <property type="match status" value="1"/>
</dbReference>
<keyword evidence="7 13" id="KW-0479">Metal-binding</keyword>
<dbReference type="InterPro" id="IPR036396">
    <property type="entry name" value="Cyt_P450_sf"/>
</dbReference>
<evidence type="ECO:0000313" key="16">
    <source>
        <dbReference type="Proteomes" id="UP000567179"/>
    </source>
</evidence>
<dbReference type="PRINTS" id="PR00385">
    <property type="entry name" value="P450"/>
</dbReference>
<keyword evidence="8" id="KW-1133">Transmembrane helix</keyword>
<dbReference type="Gene3D" id="1.10.630.10">
    <property type="entry name" value="Cytochrome P450"/>
    <property type="match status" value="1"/>
</dbReference>
<keyword evidence="9" id="KW-0560">Oxidoreductase</keyword>